<dbReference type="OrthoDB" id="3113551at2759"/>
<protein>
    <submittedName>
        <fullName evidence="2">Uncharacterized protein</fullName>
    </submittedName>
</protein>
<comment type="caution">
    <text evidence="2">The sequence shown here is derived from an EMBL/GenBank/DDBJ whole genome shotgun (WGS) entry which is preliminary data.</text>
</comment>
<gene>
    <name evidence="2" type="ORF">D9619_010881</name>
</gene>
<dbReference type="AlphaFoldDB" id="A0A8H5B9K5"/>
<dbReference type="Proteomes" id="UP000567179">
    <property type="component" value="Unassembled WGS sequence"/>
</dbReference>
<keyword evidence="1" id="KW-0732">Signal</keyword>
<evidence type="ECO:0000256" key="1">
    <source>
        <dbReference type="SAM" id="SignalP"/>
    </source>
</evidence>
<proteinExistence type="predicted"/>
<organism evidence="2 3">
    <name type="scientific">Psilocybe cf. subviscida</name>
    <dbReference type="NCBI Taxonomy" id="2480587"/>
    <lineage>
        <taxon>Eukaryota</taxon>
        <taxon>Fungi</taxon>
        <taxon>Dikarya</taxon>
        <taxon>Basidiomycota</taxon>
        <taxon>Agaricomycotina</taxon>
        <taxon>Agaricomycetes</taxon>
        <taxon>Agaricomycetidae</taxon>
        <taxon>Agaricales</taxon>
        <taxon>Agaricineae</taxon>
        <taxon>Strophariaceae</taxon>
        <taxon>Psilocybe</taxon>
    </lineage>
</organism>
<evidence type="ECO:0000313" key="3">
    <source>
        <dbReference type="Proteomes" id="UP000567179"/>
    </source>
</evidence>
<feature type="signal peptide" evidence="1">
    <location>
        <begin position="1"/>
        <end position="23"/>
    </location>
</feature>
<name>A0A8H5B9K5_9AGAR</name>
<sequence length="182" mass="20586">MKLFFLSISISVLGLFLVSLASASPIPTPRAVSYEERSASNTPSSAQILRREDDLLYSRTGSTWEAVKSKILPKKKELTEEQKRIKIWKLQNKLNKTIIKHNAAVATVEHNIGKKLIVSSYRGDPADRNMAVKKAESEWNHGHKYVDITVTEQTHKKTVMAVYHNGPGTPKTVPLYFFVHDR</sequence>
<accession>A0A8H5B9K5</accession>
<feature type="chain" id="PRO_5034962191" evidence="1">
    <location>
        <begin position="24"/>
        <end position="182"/>
    </location>
</feature>
<reference evidence="2 3" key="1">
    <citation type="journal article" date="2020" name="ISME J.">
        <title>Uncovering the hidden diversity of litter-decomposition mechanisms in mushroom-forming fungi.</title>
        <authorList>
            <person name="Floudas D."/>
            <person name="Bentzer J."/>
            <person name="Ahren D."/>
            <person name="Johansson T."/>
            <person name="Persson P."/>
            <person name="Tunlid A."/>
        </authorList>
    </citation>
    <scope>NUCLEOTIDE SEQUENCE [LARGE SCALE GENOMIC DNA]</scope>
    <source>
        <strain evidence="2 3">CBS 101986</strain>
    </source>
</reference>
<evidence type="ECO:0000313" key="2">
    <source>
        <dbReference type="EMBL" id="KAF5318751.1"/>
    </source>
</evidence>
<dbReference type="EMBL" id="JAACJJ010000030">
    <property type="protein sequence ID" value="KAF5318751.1"/>
    <property type="molecule type" value="Genomic_DNA"/>
</dbReference>
<keyword evidence="3" id="KW-1185">Reference proteome</keyword>